<dbReference type="Proteomes" id="UP000606786">
    <property type="component" value="Unassembled WGS sequence"/>
</dbReference>
<reference evidence="1" key="1">
    <citation type="submission" date="2020-11" db="EMBL/GenBank/DDBJ databases">
        <authorList>
            <person name="Whitehead M."/>
        </authorList>
    </citation>
    <scope>NUCLEOTIDE SEQUENCE</scope>
    <source>
        <strain evidence="1">EGII</strain>
    </source>
</reference>
<evidence type="ECO:0000313" key="1">
    <source>
        <dbReference type="EMBL" id="CAD6997377.1"/>
    </source>
</evidence>
<name>A0A811UHP0_CERCA</name>
<protein>
    <submittedName>
        <fullName evidence="1">(Mediterranean fruit fly) hypothetical protein</fullName>
    </submittedName>
</protein>
<dbReference type="EMBL" id="CAJHJT010000012">
    <property type="protein sequence ID" value="CAD6997377.1"/>
    <property type="molecule type" value="Genomic_DNA"/>
</dbReference>
<sequence>MWSWQNVEGAFNILPTLPAKQIGARIAPNNNNFKISAGLSLISTVDSPTEQNDASSKADEIGSQ</sequence>
<comment type="caution">
    <text evidence="1">The sequence shown here is derived from an EMBL/GenBank/DDBJ whole genome shotgun (WGS) entry which is preliminary data.</text>
</comment>
<keyword evidence="2" id="KW-1185">Reference proteome</keyword>
<feature type="non-terminal residue" evidence="1">
    <location>
        <position position="64"/>
    </location>
</feature>
<proteinExistence type="predicted"/>
<gene>
    <name evidence="1" type="ORF">CCAP1982_LOCUS6016</name>
</gene>
<accession>A0A811UHP0</accession>
<organism evidence="1 2">
    <name type="scientific">Ceratitis capitata</name>
    <name type="common">Mediterranean fruit fly</name>
    <name type="synonym">Tephritis capitata</name>
    <dbReference type="NCBI Taxonomy" id="7213"/>
    <lineage>
        <taxon>Eukaryota</taxon>
        <taxon>Metazoa</taxon>
        <taxon>Ecdysozoa</taxon>
        <taxon>Arthropoda</taxon>
        <taxon>Hexapoda</taxon>
        <taxon>Insecta</taxon>
        <taxon>Pterygota</taxon>
        <taxon>Neoptera</taxon>
        <taxon>Endopterygota</taxon>
        <taxon>Diptera</taxon>
        <taxon>Brachycera</taxon>
        <taxon>Muscomorpha</taxon>
        <taxon>Tephritoidea</taxon>
        <taxon>Tephritidae</taxon>
        <taxon>Ceratitis</taxon>
        <taxon>Ceratitis</taxon>
    </lineage>
</organism>
<dbReference type="AlphaFoldDB" id="A0A811UHP0"/>
<evidence type="ECO:0000313" key="2">
    <source>
        <dbReference type="Proteomes" id="UP000606786"/>
    </source>
</evidence>